<keyword evidence="3" id="KW-1185">Reference proteome</keyword>
<evidence type="ECO:0000313" key="3">
    <source>
        <dbReference type="Proteomes" id="UP000516260"/>
    </source>
</evidence>
<sequence>MEAERGASCVSVSEHSCPQPTSATGFSWRDAWRVPLPPHTHGKFSGFLEQRHKGREHHGNFAQPSSPRARQRCNICKWRRVQNLKDNMDDTGGWFSSFSW</sequence>
<protein>
    <submittedName>
        <fullName evidence="2">Uncharacterized protein</fullName>
    </submittedName>
</protein>
<accession>A0A4Z2AYI4</accession>
<feature type="compositionally biased region" description="Polar residues" evidence="1">
    <location>
        <begin position="10"/>
        <end position="22"/>
    </location>
</feature>
<feature type="region of interest" description="Disordered" evidence="1">
    <location>
        <begin position="1"/>
        <end position="22"/>
    </location>
</feature>
<evidence type="ECO:0000256" key="1">
    <source>
        <dbReference type="SAM" id="MobiDB-lite"/>
    </source>
</evidence>
<dbReference type="EMBL" id="SWLE01000022">
    <property type="protein sequence ID" value="TNM84997.1"/>
    <property type="molecule type" value="Genomic_DNA"/>
</dbReference>
<dbReference type="AlphaFoldDB" id="A0A4Z2AYI4"/>
<organism evidence="2 3">
    <name type="scientific">Takifugu bimaculatus</name>
    <dbReference type="NCBI Taxonomy" id="433685"/>
    <lineage>
        <taxon>Eukaryota</taxon>
        <taxon>Metazoa</taxon>
        <taxon>Chordata</taxon>
        <taxon>Craniata</taxon>
        <taxon>Vertebrata</taxon>
        <taxon>Euteleostomi</taxon>
        <taxon>Actinopterygii</taxon>
        <taxon>Neopterygii</taxon>
        <taxon>Teleostei</taxon>
        <taxon>Neoteleostei</taxon>
        <taxon>Acanthomorphata</taxon>
        <taxon>Eupercaria</taxon>
        <taxon>Tetraodontiformes</taxon>
        <taxon>Tetradontoidea</taxon>
        <taxon>Tetraodontidae</taxon>
        <taxon>Takifugu</taxon>
    </lineage>
</organism>
<evidence type="ECO:0000313" key="2">
    <source>
        <dbReference type="EMBL" id="TNM84997.1"/>
    </source>
</evidence>
<reference evidence="2 3" key="1">
    <citation type="submission" date="2019-04" db="EMBL/GenBank/DDBJ databases">
        <title>The sequence and de novo assembly of Takifugu bimaculatus genome using PacBio and Hi-C technologies.</title>
        <authorList>
            <person name="Xu P."/>
            <person name="Liu B."/>
            <person name="Zhou Z."/>
        </authorList>
    </citation>
    <scope>NUCLEOTIDE SEQUENCE [LARGE SCALE GENOMIC DNA]</scope>
    <source>
        <strain evidence="2">TB-2018</strain>
        <tissue evidence="2">Muscle</tissue>
    </source>
</reference>
<comment type="caution">
    <text evidence="2">The sequence shown here is derived from an EMBL/GenBank/DDBJ whole genome shotgun (WGS) entry which is preliminary data.</text>
</comment>
<dbReference type="Proteomes" id="UP000516260">
    <property type="component" value="Chromosome 9"/>
</dbReference>
<name>A0A4Z2AYI4_9TELE</name>
<gene>
    <name evidence="2" type="ORF">fugu_009175</name>
</gene>
<proteinExistence type="predicted"/>